<dbReference type="AlphaFoldDB" id="A0A4V2SMB2"/>
<evidence type="ECO:0000256" key="1">
    <source>
        <dbReference type="SAM" id="Phobius"/>
    </source>
</evidence>
<organism evidence="2 3">
    <name type="scientific">Rhodovulum adriaticum</name>
    <name type="common">Rhodopseudomonas adriatica</name>
    <dbReference type="NCBI Taxonomy" id="35804"/>
    <lineage>
        <taxon>Bacteria</taxon>
        <taxon>Pseudomonadati</taxon>
        <taxon>Pseudomonadota</taxon>
        <taxon>Alphaproteobacteria</taxon>
        <taxon>Rhodobacterales</taxon>
        <taxon>Paracoccaceae</taxon>
        <taxon>Rhodovulum</taxon>
    </lineage>
</organism>
<keyword evidence="1" id="KW-0472">Membrane</keyword>
<protein>
    <submittedName>
        <fullName evidence="2">Uncharacterized protein</fullName>
    </submittedName>
</protein>
<sequence>MLLLLTSYLVLSMILLLGASELERRAIVDRRIGPNGRALLVALVASAVAALGVTAVTAYMDDWVTMLHVFGGMVLYHGIMGIFLVHGLQKVSARVAGHALG</sequence>
<feature type="transmembrane region" description="Helical" evidence="1">
    <location>
        <begin position="67"/>
        <end position="88"/>
    </location>
</feature>
<feature type="transmembrane region" description="Helical" evidence="1">
    <location>
        <begin position="38"/>
        <end position="60"/>
    </location>
</feature>
<evidence type="ECO:0000313" key="2">
    <source>
        <dbReference type="EMBL" id="TCP26516.1"/>
    </source>
</evidence>
<keyword evidence="3" id="KW-1185">Reference proteome</keyword>
<proteinExistence type="predicted"/>
<reference evidence="2 3" key="1">
    <citation type="submission" date="2019-03" db="EMBL/GenBank/DDBJ databases">
        <title>Genomic Encyclopedia of Type Strains, Phase IV (KMG-IV): sequencing the most valuable type-strain genomes for metagenomic binning, comparative biology and taxonomic classification.</title>
        <authorList>
            <person name="Goeker M."/>
        </authorList>
    </citation>
    <scope>NUCLEOTIDE SEQUENCE [LARGE SCALE GENOMIC DNA]</scope>
    <source>
        <strain evidence="2 3">DSM 2781</strain>
    </source>
</reference>
<dbReference type="EMBL" id="SLXL01000002">
    <property type="protein sequence ID" value="TCP26516.1"/>
    <property type="molecule type" value="Genomic_DNA"/>
</dbReference>
<keyword evidence="1" id="KW-0812">Transmembrane</keyword>
<dbReference type="OrthoDB" id="7689830at2"/>
<gene>
    <name evidence="2" type="ORF">EV656_102485</name>
</gene>
<dbReference type="Proteomes" id="UP000295733">
    <property type="component" value="Unassembled WGS sequence"/>
</dbReference>
<keyword evidence="1" id="KW-1133">Transmembrane helix</keyword>
<accession>A0A4V2SMB2</accession>
<comment type="caution">
    <text evidence="2">The sequence shown here is derived from an EMBL/GenBank/DDBJ whole genome shotgun (WGS) entry which is preliminary data.</text>
</comment>
<name>A0A4V2SMB2_RHOAD</name>
<evidence type="ECO:0000313" key="3">
    <source>
        <dbReference type="Proteomes" id="UP000295733"/>
    </source>
</evidence>
<dbReference type="RefSeq" id="WP_132600709.1">
    <property type="nucleotide sequence ID" value="NZ_NRRP01000023.1"/>
</dbReference>